<comment type="caution">
    <text evidence="2">The sequence shown here is derived from an EMBL/GenBank/DDBJ whole genome shotgun (WGS) entry which is preliminary data.</text>
</comment>
<proteinExistence type="predicted"/>
<evidence type="ECO:0000313" key="3">
    <source>
        <dbReference type="Proteomes" id="UP000029921"/>
    </source>
</evidence>
<organism evidence="2 3">
    <name type="scientific">Helicobacter magdeburgensis</name>
    <dbReference type="NCBI Taxonomy" id="471858"/>
    <lineage>
        <taxon>Bacteria</taxon>
        <taxon>Pseudomonadati</taxon>
        <taxon>Campylobacterota</taxon>
        <taxon>Epsilonproteobacteria</taxon>
        <taxon>Campylobacterales</taxon>
        <taxon>Helicobacteraceae</taxon>
        <taxon>Helicobacter</taxon>
    </lineage>
</organism>
<sequence>MDSIKYFFLNITEAEWLFLSFVALALFICISYQKIYLHKNSKETKRLDFILQCGSIFFAIMFASMGMLFTEKASKDYKQELQTHYSKTMLDYIQSNMQESGTFGFKLCDATHYQGKECTNYLNFLEASIVGSPHTLHNEEIIHKGHYYLAILLFGFVGLGAILFMSLLRFYPTPKESKM</sequence>
<protein>
    <submittedName>
        <fullName evidence="2">Uncharacterized protein</fullName>
    </submittedName>
</protein>
<dbReference type="EMBL" id="JRPE02000001">
    <property type="protein sequence ID" value="TLD93822.1"/>
    <property type="molecule type" value="Genomic_DNA"/>
</dbReference>
<dbReference type="AlphaFoldDB" id="A0A4V6I1V9"/>
<dbReference type="RefSeq" id="WP_034587103.1">
    <property type="nucleotide sequence ID" value="NZ_JRPE02000001.1"/>
</dbReference>
<evidence type="ECO:0000313" key="2">
    <source>
        <dbReference type="EMBL" id="TLD93822.1"/>
    </source>
</evidence>
<feature type="transmembrane region" description="Helical" evidence="1">
    <location>
        <begin position="49"/>
        <end position="69"/>
    </location>
</feature>
<name>A0A4V6I1V9_9HELI</name>
<evidence type="ECO:0000256" key="1">
    <source>
        <dbReference type="SAM" id="Phobius"/>
    </source>
</evidence>
<feature type="transmembrane region" description="Helical" evidence="1">
    <location>
        <begin position="147"/>
        <end position="171"/>
    </location>
</feature>
<keyword evidence="1" id="KW-0472">Membrane</keyword>
<dbReference type="Proteomes" id="UP000029921">
    <property type="component" value="Unassembled WGS sequence"/>
</dbReference>
<accession>A0A4V6I1V9</accession>
<feature type="transmembrane region" description="Helical" evidence="1">
    <location>
        <begin position="16"/>
        <end position="37"/>
    </location>
</feature>
<reference evidence="2 3" key="1">
    <citation type="journal article" date="2014" name="Genome Announc.">
        <title>Draft genome sequences of eight enterohepatic helicobacter species isolated from both laboratory and wild rodents.</title>
        <authorList>
            <person name="Sheh A."/>
            <person name="Shen Z."/>
            <person name="Fox J.G."/>
        </authorList>
    </citation>
    <scope>NUCLEOTIDE SEQUENCE [LARGE SCALE GENOMIC DNA]</scope>
    <source>
        <strain evidence="2 3">MIT 96-1001</strain>
    </source>
</reference>
<gene>
    <name evidence="2" type="ORF">LS74_000270</name>
</gene>
<keyword evidence="1" id="KW-1133">Transmembrane helix</keyword>
<keyword evidence="1" id="KW-0812">Transmembrane</keyword>
<keyword evidence="3" id="KW-1185">Reference proteome</keyword>